<sequence>MRTKYAFLFCVFFLLFIAPRVFAQDFTVGTGSVGNDSATFPSPLPANFEGSRSQYLFRASELQAAGLTRGFITALKFNVTKLNGAGNLTQYSLKMDTTSVTSLKATTWEPSPTQYYTTTRLTPVLGVNTITFPNKYFWNGTSNILIEICVNGGTLLGPNQTYNPTVAWTTGLSFNASHTYGANDISSFCTINTTTEIGTATTRPNITFAWTAAPPDCAGKPTAGSVSSTKTLVCPNDKFFLSATYPAALGLTYQWQYSTNNVAWNNLAGATKDTVTTSLTTDTYYRLTMTCTASGKSDTSTSVLVNKIPGVSGTFTIDNTLTTNASLGVFKTFNDAYNYISCGISGPVVFNVAKNVTPYTEQLVMNNVFGTSATNTITFNGNGATINYNATTTATAPVIKLNGTDHVIIDSLNITALSTSTAGWGIHLTNDADSNTIRRCTISVNSVSTSSAFAGIVISGGTSASSSGSYCDSNTIANNTIIGGFYGISMQGGTSTGTDYPIARNQIINNNIREFLTYGITANNSLLGRIEGNDLSRPTRASVSTSAMYGIVLSGPNMGNAISRNKIHNIYGASASYSLPFYGIYLSNAKGDVGLENVVSNNMIYDIKNLGTLYGLYNSGSNYANFYYNTVVFEDPLSASINPTYGFYATFQSVLVEVKNNIFSISRGGVGTKFAICLPDNTISMFTIDNNNYFNSGQTTYNQGYYFNKIIASLSDWQAITKYDASSVGIDPAFKDAANGDFTPTSAALGNRGAPVAITTDINTIARDAAKPDMGAIEYALAGCTTAFNAGDAFSNVGYATCTGKSVLLNLKNNDVGSGLTYQWQTATSLAGTWSNLSTALVSPPYTFNANNATLYYRAAVACNGGTPQYTVPLQITIGGHFPGGTYTIDKTQPTDPAGTKNFNSFKDAASAISCGIDGPVVFNVKPGVYNEQIRIATIANSSAINTVTFQSENGNAASAELTYNATTVGTNYTVQLDSASYINFKNLTISSTNILYGRTFDLANMASNDSIVNCVINSMLPDPTNYATFGADQTTTAGIFAGTAITKGNFVIKGNTFHRGSKGVYIAGFTTSVPVSTTYYSPNNVIEGNIFDSAYQQSIYVLNTANIKVSNNIVPVATKYGGTVSANQATYGIYMNNCDSAITVTGNKVTFDNTTGYIYGMYLTNNNATATARGKIMNNKIYGLNGLTNHAVGLYNGANSGNTTSYEDVVNNEISVNSSVAGTSNSQFAAALWSYNASSTNYYNNTLLNSSPKTGFYNVAVWLDHQSYNLAGNTNIFNNIIANKGGGPAMFINYTTQHLNVDYNLYYSSGTMLIKRGPANNVNEMAFNDIASWRPIFGQDNYSIVYNPALTSTTDLSPVASDANSWAMQGRGKQLAGNTTDINGNPRPVALTDGVPDLGAYEFEPTVAPPNMVATPATPEPGITQTFSFGSDTVTRITWDPNTAVPSSITLKRYSGKLPAGLDPTEKSMYYYVDADATGAGPFKYKMQQFYLEPWLRNVPAESFIKTGQTDASNKWNVSASTVIDTINNLYSDSLLVFLDKFTGMTDGKAPVPPAVVTAADSLNAGTRFWAPYAQYKDFFQGDAQQLKFVLSSNVATQVTMSVYGTSFVKTYSIPAGGSITTDEIPRFGINDARLMGEGLYSRAVLIESTKPITAMLSLGAGQGATNSMLMPTGTYSKDYTTLGLRQIFGTMPSIITASSWVNVVADANNTVVEITPSNPTLGGKAAGVPFRVTLNRGQVYQILGAFKTIHTPAELGNSSTSYEYYDLTGTKVVAVPNSDGNCLPIGVFTGNAGTTVRCTNDPGGDSYVFQQSYPMQAWGKRFLTAPLATANGQKEMLFNLFRVLVKDPATVVKRNGVKMTGMLPGNVYEFTTRDPQYFEADKPIMVSQSCTYFNACGNDEYNAPGSPETAVYLTPVGLGVDSAMFARKTGGPNYVTAIVPKGAVGSLKIDGSNTFDTSYTHPQNAAYTVVMKRWSAANAVSVITCDSNFTATVHQAFNFGFVYNIGFQVPRIDPKLYIDNHYNDTTVHNTYACANNKFKPTLYLPMPAKSLTWKLSAVKGLVTSAADVTVNNPVAADTVEINSQDYYLYPLNQELAFSNTGIDSIPVSVTYAPANPVSCDQTVTNNVVVVVKQAPKADFTNVYDNCVFTTAQFTATGTVYNGAAFDRWNWNFGDNTTATGKTPTKKWNQSGSFNVGLLAISDDGCYDSTSQKIVVNSCDNIFIPNSFTPNGDGHNDQFKLYAGNVKEMKMMIFNQWGQKIFETTNMANGWDGTLNGKPMPSGVYMYVCRIILTSGDIVDKKGSINLLR</sequence>
<protein>
    <submittedName>
        <fullName evidence="3">Gliding motility-associated C-terminal domain-containing protein</fullName>
    </submittedName>
</protein>
<dbReference type="InterPro" id="IPR026341">
    <property type="entry name" value="T9SS_type_B"/>
</dbReference>
<dbReference type="InterPro" id="IPR035234">
    <property type="entry name" value="IgGFc-bd_N"/>
</dbReference>
<gene>
    <name evidence="3" type="ORF">KTO63_13535</name>
</gene>
<dbReference type="Pfam" id="PF17517">
    <property type="entry name" value="IgGFc_binding"/>
    <property type="match status" value="1"/>
</dbReference>
<feature type="chain" id="PRO_5038631081" evidence="1">
    <location>
        <begin position="24"/>
        <end position="2310"/>
    </location>
</feature>
<dbReference type="CDD" id="cd00146">
    <property type="entry name" value="PKD"/>
    <property type="match status" value="1"/>
</dbReference>
<dbReference type="EMBL" id="JAHSPG010000011">
    <property type="protein sequence ID" value="MBV4358182.1"/>
    <property type="molecule type" value="Genomic_DNA"/>
</dbReference>
<dbReference type="Pfam" id="PF18911">
    <property type="entry name" value="PKD_4"/>
    <property type="match status" value="1"/>
</dbReference>
<feature type="domain" description="PKD" evidence="2">
    <location>
        <begin position="2170"/>
        <end position="2217"/>
    </location>
</feature>
<keyword evidence="4" id="KW-1185">Reference proteome</keyword>
<dbReference type="NCBIfam" id="TIGR04131">
    <property type="entry name" value="Bac_Flav_CTERM"/>
    <property type="match status" value="1"/>
</dbReference>
<organism evidence="3 4">
    <name type="scientific">Pinibacter aurantiacus</name>
    <dbReference type="NCBI Taxonomy" id="2851599"/>
    <lineage>
        <taxon>Bacteria</taxon>
        <taxon>Pseudomonadati</taxon>
        <taxon>Bacteroidota</taxon>
        <taxon>Chitinophagia</taxon>
        <taxon>Chitinophagales</taxon>
        <taxon>Chitinophagaceae</taxon>
        <taxon>Pinibacter</taxon>
    </lineage>
</organism>
<reference evidence="3" key="1">
    <citation type="submission" date="2021-06" db="EMBL/GenBank/DDBJ databases">
        <authorList>
            <person name="Huq M.A."/>
        </authorList>
    </citation>
    <scope>NUCLEOTIDE SEQUENCE</scope>
    <source>
        <strain evidence="3">MAH-26</strain>
    </source>
</reference>
<dbReference type="InterPro" id="IPR000601">
    <property type="entry name" value="PKD_dom"/>
</dbReference>
<evidence type="ECO:0000256" key="1">
    <source>
        <dbReference type="SAM" id="SignalP"/>
    </source>
</evidence>
<dbReference type="SMART" id="SM00710">
    <property type="entry name" value="PbH1"/>
    <property type="match status" value="12"/>
</dbReference>
<keyword evidence="1" id="KW-0732">Signal</keyword>
<dbReference type="Proteomes" id="UP000812270">
    <property type="component" value="Unassembled WGS sequence"/>
</dbReference>
<dbReference type="InterPro" id="IPR006626">
    <property type="entry name" value="PbH1"/>
</dbReference>
<evidence type="ECO:0000313" key="4">
    <source>
        <dbReference type="Proteomes" id="UP000812270"/>
    </source>
</evidence>
<comment type="caution">
    <text evidence="3">The sequence shown here is derived from an EMBL/GenBank/DDBJ whole genome shotgun (WGS) entry which is preliminary data.</text>
</comment>
<accession>A0A9E2S9R3</accession>
<dbReference type="SMART" id="SM00089">
    <property type="entry name" value="PKD"/>
    <property type="match status" value="1"/>
</dbReference>
<dbReference type="InterPro" id="IPR039448">
    <property type="entry name" value="Beta_helix"/>
</dbReference>
<dbReference type="PROSITE" id="PS50093">
    <property type="entry name" value="PKD"/>
    <property type="match status" value="1"/>
</dbReference>
<dbReference type="RefSeq" id="WP_217791867.1">
    <property type="nucleotide sequence ID" value="NZ_JAHSPG010000011.1"/>
</dbReference>
<feature type="signal peptide" evidence="1">
    <location>
        <begin position="1"/>
        <end position="23"/>
    </location>
</feature>
<evidence type="ECO:0000259" key="2">
    <source>
        <dbReference type="PROSITE" id="PS50093"/>
    </source>
</evidence>
<evidence type="ECO:0000313" key="3">
    <source>
        <dbReference type="EMBL" id="MBV4358182.1"/>
    </source>
</evidence>
<dbReference type="InterPro" id="IPR022409">
    <property type="entry name" value="PKD/Chitinase_dom"/>
</dbReference>
<dbReference type="Pfam" id="PF13229">
    <property type="entry name" value="Beta_helix"/>
    <property type="match status" value="1"/>
</dbReference>
<name>A0A9E2S9R3_9BACT</name>
<dbReference type="Pfam" id="PF13585">
    <property type="entry name" value="CHU_C"/>
    <property type="match status" value="1"/>
</dbReference>
<proteinExistence type="predicted"/>